<reference evidence="3 4" key="1">
    <citation type="submission" date="2019-04" db="EMBL/GenBank/DDBJ databases">
        <authorList>
            <person name="Anderson K.J."/>
            <person name="Thurgood T.L."/>
            <person name="Sharma R."/>
            <person name="Arens D.K."/>
            <person name="Kruger J.L."/>
            <person name="Thompson D.W."/>
            <person name="Casjens S."/>
            <person name="Grose J.H."/>
        </authorList>
    </citation>
    <scope>NUCLEOTIDE SEQUENCE [LARGE SCALE GENOMIC DNA]</scope>
</reference>
<gene>
    <name evidence="3" type="ORF">KAALPHA_189</name>
</gene>
<organism evidence="3 4">
    <name type="scientific">Klebsiella phage vB_KaeM_KaAlpha</name>
    <dbReference type="NCBI Taxonomy" id="2591367"/>
    <lineage>
        <taxon>Viruses</taxon>
        <taxon>Duplodnaviria</taxon>
        <taxon>Heunggongvirae</taxon>
        <taxon>Uroviricota</taxon>
        <taxon>Caudoviricetes</taxon>
        <taxon>Pantevenvirales</taxon>
        <taxon>Straboviridae</taxon>
        <taxon>Tevenvirinae</taxon>
        <taxon>Karamvirus</taxon>
        <taxon>Karamvirus pg7</taxon>
    </lineage>
</organism>
<dbReference type="InterPro" id="IPR003615">
    <property type="entry name" value="HNH_nuc"/>
</dbReference>
<name>A0A5B9NG67_9CAUD</name>
<proteinExistence type="predicted"/>
<dbReference type="EMBL" id="MN013084">
    <property type="protein sequence ID" value="QEG13207.1"/>
    <property type="molecule type" value="Genomic_DNA"/>
</dbReference>
<dbReference type="GO" id="GO:0004519">
    <property type="term" value="F:endonuclease activity"/>
    <property type="evidence" value="ECO:0007669"/>
    <property type="project" value="UniProtKB-KW"/>
</dbReference>
<keyword evidence="3" id="KW-0540">Nuclease</keyword>
<feature type="compositionally biased region" description="Polar residues" evidence="1">
    <location>
        <begin position="135"/>
        <end position="148"/>
    </location>
</feature>
<sequence length="220" mass="25470">MNYQHIYSSLIERARDRALDCYKESHHVIPKCIGGSDDADNLVDLTPEEHYLAHQLLCKIYPNHPGLSFAALTMCQSTKFVKRNNKQYGWLRRKHAENVSATQTGKIYYNNGLRSIKLKPGDEIPEGFEKGRGYSPTSGKKGTKGSDSFSDKSIQDELRKRRWDKDRKSICEQFGVDTIEQARDLVLKYKAELHPRYWIKPMIARYPFMTPVRLRSLISD</sequence>
<accession>A0A5B9NG67</accession>
<protein>
    <submittedName>
        <fullName evidence="3">Putative mobile endonuclease</fullName>
    </submittedName>
</protein>
<dbReference type="Proteomes" id="UP000325316">
    <property type="component" value="Segment"/>
</dbReference>
<dbReference type="SMART" id="SM00507">
    <property type="entry name" value="HNHc"/>
    <property type="match status" value="1"/>
</dbReference>
<evidence type="ECO:0000313" key="3">
    <source>
        <dbReference type="EMBL" id="QEG13207.1"/>
    </source>
</evidence>
<evidence type="ECO:0000313" key="4">
    <source>
        <dbReference type="Proteomes" id="UP000325316"/>
    </source>
</evidence>
<feature type="domain" description="HNH nuclease" evidence="2">
    <location>
        <begin position="5"/>
        <end position="51"/>
    </location>
</feature>
<evidence type="ECO:0000256" key="1">
    <source>
        <dbReference type="SAM" id="MobiDB-lite"/>
    </source>
</evidence>
<keyword evidence="3" id="KW-0255">Endonuclease</keyword>
<feature type="region of interest" description="Disordered" evidence="1">
    <location>
        <begin position="127"/>
        <end position="153"/>
    </location>
</feature>
<evidence type="ECO:0000259" key="2">
    <source>
        <dbReference type="SMART" id="SM00507"/>
    </source>
</evidence>
<dbReference type="CDD" id="cd00085">
    <property type="entry name" value="HNHc"/>
    <property type="match status" value="1"/>
</dbReference>
<keyword evidence="3" id="KW-0378">Hydrolase</keyword>